<dbReference type="EMBL" id="JAPCID010000027">
    <property type="protein sequence ID" value="MDA0139613.1"/>
    <property type="molecule type" value="Genomic_DNA"/>
</dbReference>
<organism evidence="1 2">
    <name type="scientific">Solirubrobacter deserti</name>
    <dbReference type="NCBI Taxonomy" id="2282478"/>
    <lineage>
        <taxon>Bacteria</taxon>
        <taxon>Bacillati</taxon>
        <taxon>Actinomycetota</taxon>
        <taxon>Thermoleophilia</taxon>
        <taxon>Solirubrobacterales</taxon>
        <taxon>Solirubrobacteraceae</taxon>
        <taxon>Solirubrobacter</taxon>
    </lineage>
</organism>
<comment type="caution">
    <text evidence="1">The sequence shown here is derived from an EMBL/GenBank/DDBJ whole genome shotgun (WGS) entry which is preliminary data.</text>
</comment>
<evidence type="ECO:0000313" key="2">
    <source>
        <dbReference type="Proteomes" id="UP001147700"/>
    </source>
</evidence>
<name>A0ABT4RM11_9ACTN</name>
<keyword evidence="2" id="KW-1185">Reference proteome</keyword>
<dbReference type="RefSeq" id="WP_202952077.1">
    <property type="nucleotide sequence ID" value="NZ_JAPCID010000027.1"/>
</dbReference>
<reference evidence="1" key="1">
    <citation type="submission" date="2022-10" db="EMBL/GenBank/DDBJ databases">
        <title>The WGS of Solirubrobacter sp. CPCC 204708.</title>
        <authorList>
            <person name="Jiang Z."/>
        </authorList>
    </citation>
    <scope>NUCLEOTIDE SEQUENCE</scope>
    <source>
        <strain evidence="1">CPCC 204708</strain>
    </source>
</reference>
<proteinExistence type="predicted"/>
<evidence type="ECO:0000313" key="1">
    <source>
        <dbReference type="EMBL" id="MDA0139613.1"/>
    </source>
</evidence>
<gene>
    <name evidence="1" type="ORF">OJ962_19085</name>
</gene>
<accession>A0ABT4RM11</accession>
<sequence length="342" mass="38119">MERIAAIRNPVIRNLEITYAYSLLAAEITARSGAGANWCTYATWASRQAGRTIRGEDAMGYIERRLCIGRSLLHPFRSVGRWMLRKGLFDKSSRVGRVMAPLRTPFDAIELASDAVARGNLKVFAEIGYEFARYLQGGPFAVDAPLLQVAFACYDEAFATDDVKRRAELMLRANLCIGLHEQTRLQPEIGEALDAPYVTAEELGRMLCGTTRRRLAKVVGAVALPAQTLVARFSREVITHSLMVLSLPGRILSLGTHLEDAYPDTLHELVDEELIALVNQYEPVPPALDDCGAEDWSSLEQRMHYIVHLFRVFHLRAEMATAPFTDEQVERFLAGVVPDGDL</sequence>
<dbReference type="Proteomes" id="UP001147700">
    <property type="component" value="Unassembled WGS sequence"/>
</dbReference>
<protein>
    <submittedName>
        <fullName evidence="1">Uncharacterized protein</fullName>
    </submittedName>
</protein>